<proteinExistence type="predicted"/>
<name>A0A1G2S8S7_9BACT</name>
<gene>
    <name evidence="2" type="ORF">A2675_03320</name>
</gene>
<dbReference type="Proteomes" id="UP000176997">
    <property type="component" value="Unassembled WGS sequence"/>
</dbReference>
<organism evidence="2 3">
    <name type="scientific">Candidatus Yonathbacteria bacterium RIFCSPHIGHO2_01_FULL_51_10</name>
    <dbReference type="NCBI Taxonomy" id="1802723"/>
    <lineage>
        <taxon>Bacteria</taxon>
        <taxon>Candidatus Yonathiibacteriota</taxon>
    </lineage>
</organism>
<evidence type="ECO:0000256" key="1">
    <source>
        <dbReference type="SAM" id="Phobius"/>
    </source>
</evidence>
<dbReference type="EMBL" id="MHUS01000010">
    <property type="protein sequence ID" value="OHA81476.1"/>
    <property type="molecule type" value="Genomic_DNA"/>
</dbReference>
<keyword evidence="1" id="KW-0812">Transmembrane</keyword>
<keyword evidence="1" id="KW-1133">Transmembrane helix</keyword>
<evidence type="ECO:0000313" key="3">
    <source>
        <dbReference type="Proteomes" id="UP000176997"/>
    </source>
</evidence>
<protein>
    <submittedName>
        <fullName evidence="2">Uncharacterized protein</fullName>
    </submittedName>
</protein>
<comment type="caution">
    <text evidence="2">The sequence shown here is derived from an EMBL/GenBank/DDBJ whole genome shotgun (WGS) entry which is preliminary data.</text>
</comment>
<sequence>MTKNYFYMVVFVGVLAIFLGGTYLYQARSIGAKPDNINEQVYGTKTYRSEVFGFAFEYSDKYFLETREIGDGGEGHSVVSLTEDTEENRLVREGKSPGREGPVAITFDVYQSPDQPDSLDWVKKNPASNFEPLGRDITEVVVAGKPAISYHWSGLYEADAIAVANNDYMLVMTATYIFPEDEIRADFSETVNTVKFFPEATSNNPEELSEINLTAGINESTSGLGITIAPLEVVEDSRCPTDENIRCIQAGTVRVRTKVTDASGDRTLVFALGNSVTSSAETIELTSVLPEARAAIPIRLNEYRFVFKVTKE</sequence>
<reference evidence="2 3" key="1">
    <citation type="journal article" date="2016" name="Nat. Commun.">
        <title>Thousands of microbial genomes shed light on interconnected biogeochemical processes in an aquifer system.</title>
        <authorList>
            <person name="Anantharaman K."/>
            <person name="Brown C.T."/>
            <person name="Hug L.A."/>
            <person name="Sharon I."/>
            <person name="Castelle C.J."/>
            <person name="Probst A.J."/>
            <person name="Thomas B.C."/>
            <person name="Singh A."/>
            <person name="Wilkins M.J."/>
            <person name="Karaoz U."/>
            <person name="Brodie E.L."/>
            <person name="Williams K.H."/>
            <person name="Hubbard S.S."/>
            <person name="Banfield J.F."/>
        </authorList>
    </citation>
    <scope>NUCLEOTIDE SEQUENCE [LARGE SCALE GENOMIC DNA]</scope>
</reference>
<dbReference type="AlphaFoldDB" id="A0A1G2S8S7"/>
<feature type="transmembrane region" description="Helical" evidence="1">
    <location>
        <begin position="6"/>
        <end position="25"/>
    </location>
</feature>
<keyword evidence="1" id="KW-0472">Membrane</keyword>
<accession>A0A1G2S8S7</accession>
<evidence type="ECO:0000313" key="2">
    <source>
        <dbReference type="EMBL" id="OHA81476.1"/>
    </source>
</evidence>